<accession>A0ABY4T3U8</accession>
<dbReference type="EMBL" id="CP063231">
    <property type="protein sequence ID" value="URL58782.1"/>
    <property type="molecule type" value="Genomic_DNA"/>
</dbReference>
<name>A0ABY4T3U8_9GAMM</name>
<dbReference type="RefSeq" id="WP_250339464.1">
    <property type="nucleotide sequence ID" value="NZ_CP063231.1"/>
</dbReference>
<sequence length="101" mass="11266">MTEYIKQNCPLCGTTAEYYWLKMGNSKYYHCSNCAYFIVSKRAEHLLIEAPQHVRDEFAAKPQLAPEGELFVIIVSSPPQAGDAPRAELSGSFLPKSQIGL</sequence>
<reference evidence="2" key="1">
    <citation type="submission" date="2020-10" db="EMBL/GenBank/DDBJ databases">
        <title>Whole-genome sequence of Luteibacter sp. EIF3.</title>
        <authorList>
            <person name="Friedrich I."/>
            <person name="Hertel R."/>
            <person name="Daniel R."/>
        </authorList>
    </citation>
    <scope>NUCLEOTIDE SEQUENCE</scope>
    <source>
        <strain evidence="2">EIF3</strain>
    </source>
</reference>
<protein>
    <submittedName>
        <fullName evidence="2">Uncharacterized protein</fullName>
    </submittedName>
</protein>
<evidence type="ECO:0000313" key="2">
    <source>
        <dbReference type="EMBL" id="URL58782.1"/>
    </source>
</evidence>
<evidence type="ECO:0000313" key="3">
    <source>
        <dbReference type="Proteomes" id="UP001056681"/>
    </source>
</evidence>
<gene>
    <name evidence="2" type="ORF">IM816_01250</name>
</gene>
<evidence type="ECO:0000256" key="1">
    <source>
        <dbReference type="SAM" id="MobiDB-lite"/>
    </source>
</evidence>
<organism evidence="2 3">
    <name type="scientific">Luteibacter flocculans</name>
    <dbReference type="NCBI Taxonomy" id="2780091"/>
    <lineage>
        <taxon>Bacteria</taxon>
        <taxon>Pseudomonadati</taxon>
        <taxon>Pseudomonadota</taxon>
        <taxon>Gammaproteobacteria</taxon>
        <taxon>Lysobacterales</taxon>
        <taxon>Rhodanobacteraceae</taxon>
        <taxon>Luteibacter</taxon>
    </lineage>
</organism>
<proteinExistence type="predicted"/>
<feature type="region of interest" description="Disordered" evidence="1">
    <location>
        <begin position="80"/>
        <end position="101"/>
    </location>
</feature>
<keyword evidence="3" id="KW-1185">Reference proteome</keyword>
<dbReference type="Proteomes" id="UP001056681">
    <property type="component" value="Chromosome"/>
</dbReference>